<proteinExistence type="predicted"/>
<keyword evidence="1" id="KW-0472">Membrane</keyword>
<dbReference type="EMBL" id="FNGS01000002">
    <property type="protein sequence ID" value="SDL50575.1"/>
    <property type="molecule type" value="Genomic_DNA"/>
</dbReference>
<evidence type="ECO:0000313" key="3">
    <source>
        <dbReference type="Proteomes" id="UP000198901"/>
    </source>
</evidence>
<reference evidence="2 3" key="1">
    <citation type="submission" date="2016-10" db="EMBL/GenBank/DDBJ databases">
        <authorList>
            <person name="de Groot N.N."/>
        </authorList>
    </citation>
    <scope>NUCLEOTIDE SEQUENCE [LARGE SCALE GENOMIC DNA]</scope>
    <source>
        <strain evidence="2 3">DSM 21668</strain>
    </source>
</reference>
<protein>
    <recommendedName>
        <fullName evidence="4">DUF4199 domain-containing protein</fullName>
    </recommendedName>
</protein>
<dbReference type="Pfam" id="PF13858">
    <property type="entry name" value="DUF4199"/>
    <property type="match status" value="1"/>
</dbReference>
<feature type="transmembrane region" description="Helical" evidence="1">
    <location>
        <begin position="141"/>
        <end position="167"/>
    </location>
</feature>
<organism evidence="2 3">
    <name type="scientific">Siphonobacter aquaeclarae</name>
    <dbReference type="NCBI Taxonomy" id="563176"/>
    <lineage>
        <taxon>Bacteria</taxon>
        <taxon>Pseudomonadati</taxon>
        <taxon>Bacteroidota</taxon>
        <taxon>Cytophagia</taxon>
        <taxon>Cytophagales</taxon>
        <taxon>Cytophagaceae</taxon>
        <taxon>Siphonobacter</taxon>
    </lineage>
</organism>
<evidence type="ECO:0008006" key="4">
    <source>
        <dbReference type="Google" id="ProtNLM"/>
    </source>
</evidence>
<dbReference type="Gene3D" id="1.10.1760.20">
    <property type="match status" value="1"/>
</dbReference>
<keyword evidence="1" id="KW-0812">Transmembrane</keyword>
<gene>
    <name evidence="2" type="ORF">SAMN04488090_1067</name>
</gene>
<dbReference type="Proteomes" id="UP000198901">
    <property type="component" value="Unassembled WGS sequence"/>
</dbReference>
<sequence>MKKHILTFGLLAGVIVSAFMSVSMIFAKNNPTLHMEWGEVIGYSSMLLAFSMIFVAILRYRRERGGVTFKEGLLIGLGISAIASALYVITWIIIYKNVYPDFPQQYVQLTVEKMQKTGKSAEDIQAMKDQMKMMFSWYDTWYGLVGITLMEIFPLGVVVSLVAALILKRKHHG</sequence>
<evidence type="ECO:0000256" key="1">
    <source>
        <dbReference type="SAM" id="Phobius"/>
    </source>
</evidence>
<dbReference type="STRING" id="563176.SAMN04488090_1067"/>
<dbReference type="OrthoDB" id="6384283at2"/>
<dbReference type="InterPro" id="IPR025250">
    <property type="entry name" value="DUF4199"/>
</dbReference>
<accession>A0A1G9KMF1</accession>
<dbReference type="AlphaFoldDB" id="A0A1G9KMF1"/>
<keyword evidence="1" id="KW-1133">Transmembrane helix</keyword>
<dbReference type="RefSeq" id="WP_093198735.1">
    <property type="nucleotide sequence ID" value="NZ_FNGS01000002.1"/>
</dbReference>
<evidence type="ECO:0000313" key="2">
    <source>
        <dbReference type="EMBL" id="SDL50575.1"/>
    </source>
</evidence>
<feature type="transmembrane region" description="Helical" evidence="1">
    <location>
        <begin position="43"/>
        <end position="60"/>
    </location>
</feature>
<name>A0A1G9KMF1_9BACT</name>
<keyword evidence="3" id="KW-1185">Reference proteome</keyword>
<feature type="transmembrane region" description="Helical" evidence="1">
    <location>
        <begin position="72"/>
        <end position="94"/>
    </location>
</feature>